<proteinExistence type="predicted"/>
<evidence type="ECO:0000313" key="1">
    <source>
        <dbReference type="EMBL" id="OZI56383.1"/>
    </source>
</evidence>
<dbReference type="GO" id="GO:0006313">
    <property type="term" value="P:DNA transposition"/>
    <property type="evidence" value="ECO:0007669"/>
    <property type="project" value="InterPro"/>
</dbReference>
<evidence type="ECO:0008006" key="3">
    <source>
        <dbReference type="Google" id="ProtNLM"/>
    </source>
</evidence>
<gene>
    <name evidence="1" type="ORF">CAL20_13180</name>
</gene>
<organism evidence="1 2">
    <name type="scientific">Bordetella genomosp. 4</name>
    <dbReference type="NCBI Taxonomy" id="463044"/>
    <lineage>
        <taxon>Bacteria</taxon>
        <taxon>Pseudomonadati</taxon>
        <taxon>Pseudomonadota</taxon>
        <taxon>Betaproteobacteria</taxon>
        <taxon>Burkholderiales</taxon>
        <taxon>Alcaligenaceae</taxon>
        <taxon>Bordetella</taxon>
    </lineage>
</organism>
<dbReference type="InterPro" id="IPR036388">
    <property type="entry name" value="WH-like_DNA-bd_sf"/>
</dbReference>
<dbReference type="Pfam" id="PF01527">
    <property type="entry name" value="HTH_Tnp_1"/>
    <property type="match status" value="1"/>
</dbReference>
<dbReference type="InterPro" id="IPR009057">
    <property type="entry name" value="Homeodomain-like_sf"/>
</dbReference>
<dbReference type="InterPro" id="IPR002514">
    <property type="entry name" value="Transposase_8"/>
</dbReference>
<evidence type="ECO:0000313" key="2">
    <source>
        <dbReference type="Proteomes" id="UP000216885"/>
    </source>
</evidence>
<dbReference type="GO" id="GO:0003677">
    <property type="term" value="F:DNA binding"/>
    <property type="evidence" value="ECO:0007669"/>
    <property type="project" value="InterPro"/>
</dbReference>
<sequence length="135" mass="15149">MHSSEPLEVSPASRRRRYDPQFKAELVAYCQQRGISVASVARDHGINANLVRRWIQEHERYGDLDVSTTPSPIQRDVAAQFIAVPASMNKPIEPASQAPSPPIQIKLERGDLIVSIQWPLSHAQQCAAWLNEVTR</sequence>
<accession>A0A261U6A0</accession>
<dbReference type="RefSeq" id="WP_094838080.1">
    <property type="nucleotide sequence ID" value="NZ_NEVQ01000013.1"/>
</dbReference>
<dbReference type="EMBL" id="NEVQ01000013">
    <property type="protein sequence ID" value="OZI56383.1"/>
    <property type="molecule type" value="Genomic_DNA"/>
</dbReference>
<dbReference type="Proteomes" id="UP000216885">
    <property type="component" value="Unassembled WGS sequence"/>
</dbReference>
<name>A0A261U6A0_9BORD</name>
<dbReference type="Gene3D" id="1.10.10.10">
    <property type="entry name" value="Winged helix-like DNA-binding domain superfamily/Winged helix DNA-binding domain"/>
    <property type="match status" value="1"/>
</dbReference>
<dbReference type="NCBIfam" id="NF047595">
    <property type="entry name" value="IS66_ISRel24_TnpA"/>
    <property type="match status" value="1"/>
</dbReference>
<dbReference type="SUPFAM" id="SSF46689">
    <property type="entry name" value="Homeodomain-like"/>
    <property type="match status" value="1"/>
</dbReference>
<comment type="caution">
    <text evidence="1">The sequence shown here is derived from an EMBL/GenBank/DDBJ whole genome shotgun (WGS) entry which is preliminary data.</text>
</comment>
<keyword evidence="2" id="KW-1185">Reference proteome</keyword>
<dbReference type="GO" id="GO:0004803">
    <property type="term" value="F:transposase activity"/>
    <property type="evidence" value="ECO:0007669"/>
    <property type="project" value="InterPro"/>
</dbReference>
<reference evidence="1 2" key="1">
    <citation type="submission" date="2017-05" db="EMBL/GenBank/DDBJ databases">
        <title>Complete and WGS of Bordetella genogroups.</title>
        <authorList>
            <person name="Spilker T."/>
            <person name="LiPuma J."/>
        </authorList>
    </citation>
    <scope>NUCLEOTIDE SEQUENCE [LARGE SCALE GENOMIC DNA]</scope>
    <source>
        <strain evidence="1 2">AU9919</strain>
    </source>
</reference>
<protein>
    <recommendedName>
        <fullName evidence="3">Transposase</fullName>
    </recommendedName>
</protein>
<dbReference type="AlphaFoldDB" id="A0A261U6A0"/>